<evidence type="ECO:0000313" key="3">
    <source>
        <dbReference type="EMBL" id="RSU11667.1"/>
    </source>
</evidence>
<gene>
    <name evidence="3" type="ORF">CBF28_11950</name>
</gene>
<dbReference type="AlphaFoldDB" id="A0A430AUD6"/>
<feature type="domain" description="Chromosomal replication initiator protein DnaA ATPAse" evidence="1">
    <location>
        <begin position="149"/>
        <end position="230"/>
    </location>
</feature>
<dbReference type="CDD" id="cd00009">
    <property type="entry name" value="AAA"/>
    <property type="match status" value="1"/>
</dbReference>
<accession>A0A430AUD6</accession>
<dbReference type="GO" id="GO:0006260">
    <property type="term" value="P:DNA replication"/>
    <property type="evidence" value="ECO:0007669"/>
    <property type="project" value="TreeGrafter"/>
</dbReference>
<dbReference type="Pfam" id="PF00308">
    <property type="entry name" value="Bac_DnaA"/>
    <property type="match status" value="1"/>
</dbReference>
<dbReference type="EMBL" id="NGKB01000013">
    <property type="protein sequence ID" value="RSU11667.1"/>
    <property type="molecule type" value="Genomic_DNA"/>
</dbReference>
<dbReference type="InterPro" id="IPR027417">
    <property type="entry name" value="P-loop_NTPase"/>
</dbReference>
<dbReference type="Pfam" id="PF07319">
    <property type="entry name" value="DnaI_N"/>
    <property type="match status" value="1"/>
</dbReference>
<dbReference type="SUPFAM" id="SSF52540">
    <property type="entry name" value="P-loop containing nucleoside triphosphate hydrolases"/>
    <property type="match status" value="1"/>
</dbReference>
<keyword evidence="4" id="KW-1185">Reference proteome</keyword>
<dbReference type="OrthoDB" id="61127at2"/>
<reference evidence="3 4" key="1">
    <citation type="submission" date="2017-05" db="EMBL/GenBank/DDBJ databases">
        <title>Vagococcus spp. assemblies.</title>
        <authorList>
            <person name="Gulvik C.A."/>
        </authorList>
    </citation>
    <scope>NUCLEOTIDE SEQUENCE [LARGE SCALE GENOMIC DNA]</scope>
    <source>
        <strain evidence="3 4">SS1714</strain>
    </source>
</reference>
<dbReference type="RefSeq" id="WP_126795575.1">
    <property type="nucleotide sequence ID" value="NZ_CP060720.1"/>
</dbReference>
<feature type="domain" description="Primosomal DnaI N-terminal" evidence="2">
    <location>
        <begin position="1"/>
        <end position="94"/>
    </location>
</feature>
<sequence length="310" mass="36151">MENIGKGLDRTLKSKNLTSKLDKLMEEVMQDKDVQEFITEHREQLTDDDIVKSYAKLYEFVQEKKKYELKDASMIAPGYEPRLFMNFHYIDVTYVPTENLIQKQEQAIIRNRVKAMDMPKDIREARLDKLELTTERIEAFQEAVKFIDEFEDNPKGFHQGLYLQGTFGVGKTYLLGAIANTLAEKGFQTTLVHFPTFAVEMKQSIQKDTVGEKLEAVKRAPILMIDDIGADSMSSWVRDDILGVILQYRMQEQLPTFFSSNFDMKQLEREHLSVTQRGEEEPLKAKRIMERVRYLTKEINMIGENRRLSN</sequence>
<evidence type="ECO:0000259" key="2">
    <source>
        <dbReference type="Pfam" id="PF07319"/>
    </source>
</evidence>
<dbReference type="InterPro" id="IPR013317">
    <property type="entry name" value="DnaA_dom"/>
</dbReference>
<proteinExistence type="predicted"/>
<name>A0A430AUD6_9ENTE</name>
<dbReference type="GeneID" id="95580879"/>
<dbReference type="NCBIfam" id="NF006505">
    <property type="entry name" value="PRK08939.1"/>
    <property type="match status" value="1"/>
</dbReference>
<dbReference type="PANTHER" id="PTHR30050">
    <property type="entry name" value="CHROMOSOMAL REPLICATION INITIATOR PROTEIN DNAA"/>
    <property type="match status" value="1"/>
</dbReference>
<dbReference type="PANTHER" id="PTHR30050:SF8">
    <property type="entry name" value="PRIMOSOMAL PROTEIN DNAI"/>
    <property type="match status" value="1"/>
</dbReference>
<dbReference type="InterPro" id="IPR009928">
    <property type="entry name" value="DnaI_N"/>
</dbReference>
<evidence type="ECO:0000313" key="4">
    <source>
        <dbReference type="Proteomes" id="UP000288028"/>
    </source>
</evidence>
<evidence type="ECO:0000259" key="1">
    <source>
        <dbReference type="Pfam" id="PF00308"/>
    </source>
</evidence>
<protein>
    <submittedName>
        <fullName evidence="3">Primosomal protein DnaI</fullName>
    </submittedName>
</protein>
<dbReference type="Proteomes" id="UP000288028">
    <property type="component" value="Unassembled WGS sequence"/>
</dbReference>
<dbReference type="GO" id="GO:0005524">
    <property type="term" value="F:ATP binding"/>
    <property type="evidence" value="ECO:0007669"/>
    <property type="project" value="InterPro"/>
</dbReference>
<organism evidence="3 4">
    <name type="scientific">Vagococcus carniphilus</name>
    <dbReference type="NCBI Taxonomy" id="218144"/>
    <lineage>
        <taxon>Bacteria</taxon>
        <taxon>Bacillati</taxon>
        <taxon>Bacillota</taxon>
        <taxon>Bacilli</taxon>
        <taxon>Lactobacillales</taxon>
        <taxon>Enterococcaceae</taxon>
        <taxon>Vagococcus</taxon>
    </lineage>
</organism>
<dbReference type="Gene3D" id="3.40.50.300">
    <property type="entry name" value="P-loop containing nucleotide triphosphate hydrolases"/>
    <property type="match status" value="1"/>
</dbReference>
<comment type="caution">
    <text evidence="3">The sequence shown here is derived from an EMBL/GenBank/DDBJ whole genome shotgun (WGS) entry which is preliminary data.</text>
</comment>